<dbReference type="SUPFAM" id="SSF53041">
    <property type="entry name" value="Resolvase-like"/>
    <property type="match status" value="1"/>
</dbReference>
<accession>A0A1K1SNQ1</accession>
<reference evidence="2 3" key="1">
    <citation type="submission" date="2016-11" db="EMBL/GenBank/DDBJ databases">
        <authorList>
            <person name="Jaros S."/>
            <person name="Januszkiewicz K."/>
            <person name="Wedrychowicz H."/>
        </authorList>
    </citation>
    <scope>NUCLEOTIDE SEQUENCE [LARGE SCALE GENOMIC DNA]</scope>
    <source>
        <strain evidence="2 3">DSM 784</strain>
    </source>
</reference>
<evidence type="ECO:0000313" key="3">
    <source>
        <dbReference type="Proteomes" id="UP000183788"/>
    </source>
</evidence>
<evidence type="ECO:0000313" key="2">
    <source>
        <dbReference type="EMBL" id="SFW85910.1"/>
    </source>
</evidence>
<feature type="domain" description="Resolvase/invertase-type recombinase catalytic" evidence="1">
    <location>
        <begin position="3"/>
        <end position="57"/>
    </location>
</feature>
<dbReference type="Proteomes" id="UP000183788">
    <property type="component" value="Unassembled WGS sequence"/>
</dbReference>
<dbReference type="GO" id="GO:0000150">
    <property type="term" value="F:DNA strand exchange activity"/>
    <property type="evidence" value="ECO:0007669"/>
    <property type="project" value="InterPro"/>
</dbReference>
<proteinExistence type="predicted"/>
<dbReference type="InterPro" id="IPR036162">
    <property type="entry name" value="Resolvase-like_N_sf"/>
</dbReference>
<dbReference type="Pfam" id="PF00239">
    <property type="entry name" value="Resolvase"/>
    <property type="match status" value="1"/>
</dbReference>
<protein>
    <submittedName>
        <fullName evidence="2">Resolvase, N terminal domain</fullName>
    </submittedName>
</protein>
<organism evidence="2 3">
    <name type="scientific">Chitinophaga sancti</name>
    <dbReference type="NCBI Taxonomy" id="1004"/>
    <lineage>
        <taxon>Bacteria</taxon>
        <taxon>Pseudomonadati</taxon>
        <taxon>Bacteroidota</taxon>
        <taxon>Chitinophagia</taxon>
        <taxon>Chitinophagales</taxon>
        <taxon>Chitinophagaceae</taxon>
        <taxon>Chitinophaga</taxon>
    </lineage>
</organism>
<sequence length="57" mass="6550">MEESARKNNLGIIGYFGGTYESAKTDGRKEFNRMLDFIKNCKGKVSHILVYTLDRFS</sequence>
<name>A0A1K1SNQ1_9BACT</name>
<dbReference type="EMBL" id="FPIZ01000027">
    <property type="protein sequence ID" value="SFW85910.1"/>
    <property type="molecule type" value="Genomic_DNA"/>
</dbReference>
<dbReference type="Gene3D" id="3.40.50.1390">
    <property type="entry name" value="Resolvase, N-terminal catalytic domain"/>
    <property type="match status" value="1"/>
</dbReference>
<dbReference type="AlphaFoldDB" id="A0A1K1SNQ1"/>
<dbReference type="GO" id="GO:0003677">
    <property type="term" value="F:DNA binding"/>
    <property type="evidence" value="ECO:0007669"/>
    <property type="project" value="InterPro"/>
</dbReference>
<gene>
    <name evidence="2" type="ORF">SAMN05661012_05817</name>
</gene>
<dbReference type="InterPro" id="IPR006119">
    <property type="entry name" value="Resolv_N"/>
</dbReference>
<evidence type="ECO:0000259" key="1">
    <source>
        <dbReference type="Pfam" id="PF00239"/>
    </source>
</evidence>